<sequence>MEVKSATMSRQPFLEMPLHLLRIVLSDLDCMDSLAAAILSHSSFYVAFSEDSTNIISRILGNQIPVDLLPYSIAVYEATRIDHCNSDHIMKLLLRFFSEISPPSQDVLRLEHLEPAAAKVISKTHSIVEHFSHDFVKKTLPLTRNKLGLYRPDYSQASAGEVFRIRRALYRFQLYCNLQAGGKQRDTSSLYQQYFFFGLFSPWVNEQLACIHDYLEQVLSSAFDKVAAHDVEWGARSVNWLLRGRHNEYKQGFLSYGLDFLFKLSHVAQSYDERLQILEAEDLPNTKNMLAAHFKRATIVEDPVYYPKYFAVLGQWGTDDLELLRNPKTDGPIDDSSSGPFRMWHEAHKECYVYGVVYAEEHSRLRRCGYVLWDAPERPIEGGLRDRLHEARRQRLIDHLELSEAGEQMRRSWEERAEIYRRGGRGFWSEGDLSGIVWSEAAS</sequence>
<accession>A0AAJ0C6M4</accession>
<comment type="caution">
    <text evidence="1">The sequence shown here is derived from an EMBL/GenBank/DDBJ whole genome shotgun (WGS) entry which is preliminary data.</text>
</comment>
<dbReference type="RefSeq" id="XP_060287342.1">
    <property type="nucleotide sequence ID" value="XM_060426937.1"/>
</dbReference>
<proteinExistence type="predicted"/>
<dbReference type="AlphaFoldDB" id="A0AAJ0C6M4"/>
<evidence type="ECO:0000313" key="2">
    <source>
        <dbReference type="Proteomes" id="UP001244011"/>
    </source>
</evidence>
<dbReference type="EMBL" id="MU838999">
    <property type="protein sequence ID" value="KAK1771129.1"/>
    <property type="molecule type" value="Genomic_DNA"/>
</dbReference>
<reference evidence="1" key="1">
    <citation type="submission" date="2023-06" db="EMBL/GenBank/DDBJ databases">
        <title>Genome-scale phylogeny and comparative genomics of the fungal order Sordariales.</title>
        <authorList>
            <consortium name="Lawrence Berkeley National Laboratory"/>
            <person name="Hensen N."/>
            <person name="Bonometti L."/>
            <person name="Westerberg I."/>
            <person name="Brannstrom I.O."/>
            <person name="Guillou S."/>
            <person name="Cros-Aarteil S."/>
            <person name="Calhoun S."/>
            <person name="Haridas S."/>
            <person name="Kuo A."/>
            <person name="Mondo S."/>
            <person name="Pangilinan J."/>
            <person name="Riley R."/>
            <person name="Labutti K."/>
            <person name="Andreopoulos B."/>
            <person name="Lipzen A."/>
            <person name="Chen C."/>
            <person name="Yanf M."/>
            <person name="Daum C."/>
            <person name="Ng V."/>
            <person name="Clum A."/>
            <person name="Steindorff A."/>
            <person name="Ohm R."/>
            <person name="Martin F."/>
            <person name="Silar P."/>
            <person name="Natvig D."/>
            <person name="Lalanne C."/>
            <person name="Gautier V."/>
            <person name="Ament-Velasquez S.L."/>
            <person name="Kruys A."/>
            <person name="Hutchinson M.I."/>
            <person name="Powell A.J."/>
            <person name="Barry K."/>
            <person name="Miller A.N."/>
            <person name="Grigoriev I.V."/>
            <person name="Debuchy R."/>
            <person name="Gladieux P."/>
            <person name="Thoren M.H."/>
            <person name="Johannesson H."/>
        </authorList>
    </citation>
    <scope>NUCLEOTIDE SEQUENCE</scope>
    <source>
        <strain evidence="1">8032-3</strain>
    </source>
</reference>
<protein>
    <submittedName>
        <fullName evidence="1">Uncharacterized protein</fullName>
    </submittedName>
</protein>
<dbReference type="Proteomes" id="UP001244011">
    <property type="component" value="Unassembled WGS sequence"/>
</dbReference>
<keyword evidence="2" id="KW-1185">Reference proteome</keyword>
<organism evidence="1 2">
    <name type="scientific">Phialemonium atrogriseum</name>
    <dbReference type="NCBI Taxonomy" id="1093897"/>
    <lineage>
        <taxon>Eukaryota</taxon>
        <taxon>Fungi</taxon>
        <taxon>Dikarya</taxon>
        <taxon>Ascomycota</taxon>
        <taxon>Pezizomycotina</taxon>
        <taxon>Sordariomycetes</taxon>
        <taxon>Sordariomycetidae</taxon>
        <taxon>Cephalothecales</taxon>
        <taxon>Cephalothecaceae</taxon>
        <taxon>Phialemonium</taxon>
    </lineage>
</organism>
<gene>
    <name evidence="1" type="ORF">QBC33DRAFT_526932</name>
</gene>
<dbReference type="GeneID" id="85310124"/>
<evidence type="ECO:0000313" key="1">
    <source>
        <dbReference type="EMBL" id="KAK1771129.1"/>
    </source>
</evidence>
<name>A0AAJ0C6M4_9PEZI</name>